<reference evidence="2 3" key="1">
    <citation type="journal article" date="2018" name="Nat. Ecol. Evol.">
        <title>Pezizomycetes genomes reveal the molecular basis of ectomycorrhizal truffle lifestyle.</title>
        <authorList>
            <person name="Murat C."/>
            <person name="Payen T."/>
            <person name="Noel B."/>
            <person name="Kuo A."/>
            <person name="Morin E."/>
            <person name="Chen J."/>
            <person name="Kohler A."/>
            <person name="Krizsan K."/>
            <person name="Balestrini R."/>
            <person name="Da Silva C."/>
            <person name="Montanini B."/>
            <person name="Hainaut M."/>
            <person name="Levati E."/>
            <person name="Barry K.W."/>
            <person name="Belfiori B."/>
            <person name="Cichocki N."/>
            <person name="Clum A."/>
            <person name="Dockter R.B."/>
            <person name="Fauchery L."/>
            <person name="Guy J."/>
            <person name="Iotti M."/>
            <person name="Le Tacon F."/>
            <person name="Lindquist E.A."/>
            <person name="Lipzen A."/>
            <person name="Malagnac F."/>
            <person name="Mello A."/>
            <person name="Molinier V."/>
            <person name="Miyauchi S."/>
            <person name="Poulain J."/>
            <person name="Riccioni C."/>
            <person name="Rubini A."/>
            <person name="Sitrit Y."/>
            <person name="Splivallo R."/>
            <person name="Traeger S."/>
            <person name="Wang M."/>
            <person name="Zifcakova L."/>
            <person name="Wipf D."/>
            <person name="Zambonelli A."/>
            <person name="Paolocci F."/>
            <person name="Nowrousian M."/>
            <person name="Ottonello S."/>
            <person name="Baldrian P."/>
            <person name="Spatafora J.W."/>
            <person name="Henrissat B."/>
            <person name="Nagy L.G."/>
            <person name="Aury J.M."/>
            <person name="Wincker P."/>
            <person name="Grigoriev I.V."/>
            <person name="Bonfante P."/>
            <person name="Martin F.M."/>
        </authorList>
    </citation>
    <scope>NUCLEOTIDE SEQUENCE [LARGE SCALE GENOMIC DNA]</scope>
    <source>
        <strain evidence="2 3">RN42</strain>
    </source>
</reference>
<name>A0A3N4HR22_ASCIM</name>
<proteinExistence type="predicted"/>
<dbReference type="EMBL" id="ML119747">
    <property type="protein sequence ID" value="RPA76283.1"/>
    <property type="molecule type" value="Genomic_DNA"/>
</dbReference>
<feature type="chain" id="PRO_5017946524" evidence="1">
    <location>
        <begin position="24"/>
        <end position="188"/>
    </location>
</feature>
<evidence type="ECO:0000256" key="1">
    <source>
        <dbReference type="SAM" id="SignalP"/>
    </source>
</evidence>
<protein>
    <submittedName>
        <fullName evidence="2">Uncharacterized protein</fullName>
    </submittedName>
</protein>
<dbReference type="AlphaFoldDB" id="A0A3N4HR22"/>
<keyword evidence="3" id="KW-1185">Reference proteome</keyword>
<gene>
    <name evidence="2" type="ORF">BJ508DRAFT_331250</name>
</gene>
<keyword evidence="1" id="KW-0732">Signal</keyword>
<feature type="signal peptide" evidence="1">
    <location>
        <begin position="1"/>
        <end position="23"/>
    </location>
</feature>
<organism evidence="2 3">
    <name type="scientific">Ascobolus immersus RN42</name>
    <dbReference type="NCBI Taxonomy" id="1160509"/>
    <lineage>
        <taxon>Eukaryota</taxon>
        <taxon>Fungi</taxon>
        <taxon>Dikarya</taxon>
        <taxon>Ascomycota</taxon>
        <taxon>Pezizomycotina</taxon>
        <taxon>Pezizomycetes</taxon>
        <taxon>Pezizales</taxon>
        <taxon>Ascobolaceae</taxon>
        <taxon>Ascobolus</taxon>
    </lineage>
</organism>
<dbReference type="Proteomes" id="UP000275078">
    <property type="component" value="Unassembled WGS sequence"/>
</dbReference>
<evidence type="ECO:0000313" key="2">
    <source>
        <dbReference type="EMBL" id="RPA76283.1"/>
    </source>
</evidence>
<sequence length="188" mass="22493">MILFSLVPIICLVLAGIPTTVTGFPRRDRELEELRFQEFGFEGNGYWEEYYVCLERNYLAMKEDRFYGALRNLNIPCKPLFNETSKPCMHIRFRDGHMNPEKLLKLPYVISVNSSKPSDYEFPADYWEPIRPWSLWSAPHEYKPRLGDLELYTCVGTEEECFLEWQSYKHWFYTVNGHWPVRLDEIFI</sequence>
<evidence type="ECO:0000313" key="3">
    <source>
        <dbReference type="Proteomes" id="UP000275078"/>
    </source>
</evidence>
<accession>A0A3N4HR22</accession>